<feature type="transmembrane region" description="Helical" evidence="1">
    <location>
        <begin position="135"/>
        <end position="155"/>
    </location>
</feature>
<keyword evidence="1" id="KW-1133">Transmembrane helix</keyword>
<name>A0A6L6QPD3_9BURK</name>
<gene>
    <name evidence="2" type="ORF">GM658_26815</name>
</gene>
<organism evidence="2 3">
    <name type="scientific">Massilia eburnea</name>
    <dbReference type="NCBI Taxonomy" id="1776165"/>
    <lineage>
        <taxon>Bacteria</taxon>
        <taxon>Pseudomonadati</taxon>
        <taxon>Pseudomonadota</taxon>
        <taxon>Betaproteobacteria</taxon>
        <taxon>Burkholderiales</taxon>
        <taxon>Oxalobacteraceae</taxon>
        <taxon>Telluria group</taxon>
        <taxon>Massilia</taxon>
    </lineage>
</organism>
<dbReference type="GO" id="GO:0016020">
    <property type="term" value="C:membrane"/>
    <property type="evidence" value="ECO:0007669"/>
    <property type="project" value="InterPro"/>
</dbReference>
<keyword evidence="1" id="KW-0812">Transmembrane</keyword>
<comment type="caution">
    <text evidence="2">The sequence shown here is derived from an EMBL/GenBank/DDBJ whole genome shotgun (WGS) entry which is preliminary data.</text>
</comment>
<dbReference type="SUPFAM" id="SSF81343">
    <property type="entry name" value="Fumarate reductase respiratory complex transmembrane subunits"/>
    <property type="match status" value="1"/>
</dbReference>
<reference evidence="2 3" key="1">
    <citation type="submission" date="2019-11" db="EMBL/GenBank/DDBJ databases">
        <title>Type strains purchased from KCTC, JCM and DSMZ.</title>
        <authorList>
            <person name="Lu H."/>
        </authorList>
    </citation>
    <scope>NUCLEOTIDE SEQUENCE [LARGE SCALE GENOMIC DNA]</scope>
    <source>
        <strain evidence="2 3">JCM 31587</strain>
    </source>
</reference>
<evidence type="ECO:0000313" key="3">
    <source>
        <dbReference type="Proteomes" id="UP000472320"/>
    </source>
</evidence>
<dbReference type="Proteomes" id="UP000472320">
    <property type="component" value="Unassembled WGS sequence"/>
</dbReference>
<dbReference type="OrthoDB" id="6868340at2"/>
<keyword evidence="3" id="KW-1185">Reference proteome</keyword>
<feature type="transmembrane region" description="Helical" evidence="1">
    <location>
        <begin position="12"/>
        <end position="36"/>
    </location>
</feature>
<dbReference type="AlphaFoldDB" id="A0A6L6QPD3"/>
<dbReference type="RefSeq" id="WP_155457177.1">
    <property type="nucleotide sequence ID" value="NZ_WNKX01000037.1"/>
</dbReference>
<dbReference type="EMBL" id="WNKX01000037">
    <property type="protein sequence ID" value="MTW14232.1"/>
    <property type="molecule type" value="Genomic_DNA"/>
</dbReference>
<evidence type="ECO:0000256" key="1">
    <source>
        <dbReference type="SAM" id="Phobius"/>
    </source>
</evidence>
<accession>A0A6L6QPD3</accession>
<dbReference type="Gene3D" id="1.20.1300.10">
    <property type="entry name" value="Fumarate reductase/succinate dehydrogenase, transmembrane subunit"/>
    <property type="match status" value="1"/>
</dbReference>
<feature type="transmembrane region" description="Helical" evidence="1">
    <location>
        <begin position="94"/>
        <end position="115"/>
    </location>
</feature>
<protein>
    <recommendedName>
        <fullName evidence="4">DUF4405 domain-containing protein</fullName>
    </recommendedName>
</protein>
<sequence length="166" mass="18440">MDSIRFRRLHRVSGAILGSFVLAHMVNNLMALAGAAAHRQLLDALRIVYRFPPMEALLIACVLVQVVSGMRMLRQGWGNWRDRKRRAQLLSGAGLAYFLLAHVSAVMIARGVMGIDTDLKFAIGGYYPDSVFRMLLVPHYLVGLVSLVVHVNCALRRERCLSPAAI</sequence>
<keyword evidence="1" id="KW-0472">Membrane</keyword>
<feature type="transmembrane region" description="Helical" evidence="1">
    <location>
        <begin position="56"/>
        <end position="73"/>
    </location>
</feature>
<proteinExistence type="predicted"/>
<evidence type="ECO:0008006" key="4">
    <source>
        <dbReference type="Google" id="ProtNLM"/>
    </source>
</evidence>
<evidence type="ECO:0000313" key="2">
    <source>
        <dbReference type="EMBL" id="MTW14232.1"/>
    </source>
</evidence>
<dbReference type="InterPro" id="IPR034804">
    <property type="entry name" value="SQR/QFR_C/D"/>
</dbReference>